<sequence>PNLSSSPWRLAREDPDPLERGCGGHAPAEESSSSSDTTASAPSSFNPLVPCHVQPPHTPLLAPGRNPSQRAALADEVATRRRCSAGLTPPRPRQCLLGVWRGPKDKMLQSGEDRAKGPKFVYLLPSLVPSRGEARDKLLRFGEDAHHLLLPRVVPLVFRAQQLMVICPKQNC</sequence>
<feature type="compositionally biased region" description="Basic and acidic residues" evidence="1">
    <location>
        <begin position="10"/>
        <end position="19"/>
    </location>
</feature>
<feature type="region of interest" description="Disordered" evidence="1">
    <location>
        <begin position="1"/>
        <end position="76"/>
    </location>
</feature>
<dbReference type="EnsemblPlants" id="TuG1812G0100004836.01.T02">
    <property type="protein sequence ID" value="TuG1812G0100004836.01.T02"/>
    <property type="gene ID" value="TuG1812G0100004836.01"/>
</dbReference>
<proteinExistence type="predicted"/>
<feature type="compositionally biased region" description="Low complexity" evidence="1">
    <location>
        <begin position="29"/>
        <end position="44"/>
    </location>
</feature>
<reference evidence="2" key="3">
    <citation type="submission" date="2022-06" db="UniProtKB">
        <authorList>
            <consortium name="EnsemblPlants"/>
        </authorList>
    </citation>
    <scope>IDENTIFICATION</scope>
</reference>
<evidence type="ECO:0000313" key="2">
    <source>
        <dbReference type="EnsemblPlants" id="TuG1812G0100004836.01.T02"/>
    </source>
</evidence>
<evidence type="ECO:0000313" key="3">
    <source>
        <dbReference type="Proteomes" id="UP000015106"/>
    </source>
</evidence>
<name>A0A8R7TB72_TRIUA</name>
<reference evidence="2" key="2">
    <citation type="submission" date="2018-03" db="EMBL/GenBank/DDBJ databases">
        <title>The Triticum urartu genome reveals the dynamic nature of wheat genome evolution.</title>
        <authorList>
            <person name="Ling H."/>
            <person name="Ma B."/>
            <person name="Shi X."/>
            <person name="Liu H."/>
            <person name="Dong L."/>
            <person name="Sun H."/>
            <person name="Cao Y."/>
            <person name="Gao Q."/>
            <person name="Zheng S."/>
            <person name="Li Y."/>
            <person name="Yu Y."/>
            <person name="Du H."/>
            <person name="Qi M."/>
            <person name="Li Y."/>
            <person name="Yu H."/>
            <person name="Cui Y."/>
            <person name="Wang N."/>
            <person name="Chen C."/>
            <person name="Wu H."/>
            <person name="Zhao Y."/>
            <person name="Zhang J."/>
            <person name="Li Y."/>
            <person name="Zhou W."/>
            <person name="Zhang B."/>
            <person name="Hu W."/>
            <person name="Eijk M."/>
            <person name="Tang J."/>
            <person name="Witsenboer H."/>
            <person name="Zhao S."/>
            <person name="Li Z."/>
            <person name="Zhang A."/>
            <person name="Wang D."/>
            <person name="Liang C."/>
        </authorList>
    </citation>
    <scope>NUCLEOTIDE SEQUENCE [LARGE SCALE GENOMIC DNA]</scope>
    <source>
        <strain evidence="2">cv. G1812</strain>
    </source>
</reference>
<organism evidence="2 3">
    <name type="scientific">Triticum urartu</name>
    <name type="common">Red wild einkorn</name>
    <name type="synonym">Crithodium urartu</name>
    <dbReference type="NCBI Taxonomy" id="4572"/>
    <lineage>
        <taxon>Eukaryota</taxon>
        <taxon>Viridiplantae</taxon>
        <taxon>Streptophyta</taxon>
        <taxon>Embryophyta</taxon>
        <taxon>Tracheophyta</taxon>
        <taxon>Spermatophyta</taxon>
        <taxon>Magnoliopsida</taxon>
        <taxon>Liliopsida</taxon>
        <taxon>Poales</taxon>
        <taxon>Poaceae</taxon>
        <taxon>BOP clade</taxon>
        <taxon>Pooideae</taxon>
        <taxon>Triticodae</taxon>
        <taxon>Triticeae</taxon>
        <taxon>Triticinae</taxon>
        <taxon>Triticum</taxon>
    </lineage>
</organism>
<reference evidence="3" key="1">
    <citation type="journal article" date="2013" name="Nature">
        <title>Draft genome of the wheat A-genome progenitor Triticum urartu.</title>
        <authorList>
            <person name="Ling H.Q."/>
            <person name="Zhao S."/>
            <person name="Liu D."/>
            <person name="Wang J."/>
            <person name="Sun H."/>
            <person name="Zhang C."/>
            <person name="Fan H."/>
            <person name="Li D."/>
            <person name="Dong L."/>
            <person name="Tao Y."/>
            <person name="Gao C."/>
            <person name="Wu H."/>
            <person name="Li Y."/>
            <person name="Cui Y."/>
            <person name="Guo X."/>
            <person name="Zheng S."/>
            <person name="Wang B."/>
            <person name="Yu K."/>
            <person name="Liang Q."/>
            <person name="Yang W."/>
            <person name="Lou X."/>
            <person name="Chen J."/>
            <person name="Feng M."/>
            <person name="Jian J."/>
            <person name="Zhang X."/>
            <person name="Luo G."/>
            <person name="Jiang Y."/>
            <person name="Liu J."/>
            <person name="Wang Z."/>
            <person name="Sha Y."/>
            <person name="Zhang B."/>
            <person name="Wu H."/>
            <person name="Tang D."/>
            <person name="Shen Q."/>
            <person name="Xue P."/>
            <person name="Zou S."/>
            <person name="Wang X."/>
            <person name="Liu X."/>
            <person name="Wang F."/>
            <person name="Yang Y."/>
            <person name="An X."/>
            <person name="Dong Z."/>
            <person name="Zhang K."/>
            <person name="Zhang X."/>
            <person name="Luo M.C."/>
            <person name="Dvorak J."/>
            <person name="Tong Y."/>
            <person name="Wang J."/>
            <person name="Yang H."/>
            <person name="Li Z."/>
            <person name="Wang D."/>
            <person name="Zhang A."/>
            <person name="Wang J."/>
        </authorList>
    </citation>
    <scope>NUCLEOTIDE SEQUENCE</scope>
    <source>
        <strain evidence="3">cv. G1812</strain>
    </source>
</reference>
<evidence type="ECO:0000256" key="1">
    <source>
        <dbReference type="SAM" id="MobiDB-lite"/>
    </source>
</evidence>
<accession>A0A8R7TB72</accession>
<protein>
    <submittedName>
        <fullName evidence="2">Uncharacterized protein</fullName>
    </submittedName>
</protein>
<keyword evidence="3" id="KW-1185">Reference proteome</keyword>
<dbReference type="AlphaFoldDB" id="A0A8R7TB72"/>
<dbReference type="Proteomes" id="UP000015106">
    <property type="component" value="Chromosome 1"/>
</dbReference>
<dbReference type="Gramene" id="TuG1812G0100004836.01.T02">
    <property type="protein sequence ID" value="TuG1812G0100004836.01.T02"/>
    <property type="gene ID" value="TuG1812G0100004836.01"/>
</dbReference>